<evidence type="ECO:0000313" key="9">
    <source>
        <dbReference type="EMBL" id="KAK9879362.1"/>
    </source>
</evidence>
<evidence type="ECO:0000256" key="6">
    <source>
        <dbReference type="ARBA" id="ARBA00023136"/>
    </source>
</evidence>
<dbReference type="PANTHER" id="PTHR23511:SF36">
    <property type="entry name" value="EG:BACR7A4.13 PROTEIN-RELATED"/>
    <property type="match status" value="1"/>
</dbReference>
<feature type="transmembrane region" description="Helical" evidence="7">
    <location>
        <begin position="353"/>
        <end position="371"/>
    </location>
</feature>
<reference evidence="9 10" key="1">
    <citation type="submission" date="2023-03" db="EMBL/GenBank/DDBJ databases">
        <title>Genome insight into feeding habits of ladybird beetles.</title>
        <authorList>
            <person name="Li H.-S."/>
            <person name="Huang Y.-H."/>
            <person name="Pang H."/>
        </authorList>
    </citation>
    <scope>NUCLEOTIDE SEQUENCE [LARGE SCALE GENOMIC DNA]</scope>
    <source>
        <strain evidence="9">SYSU_2023b</strain>
        <tissue evidence="9">Whole body</tissue>
    </source>
</reference>
<dbReference type="InterPro" id="IPR005828">
    <property type="entry name" value="MFS_sugar_transport-like"/>
</dbReference>
<keyword evidence="5 7" id="KW-1133">Transmembrane helix</keyword>
<organism evidence="9 10">
    <name type="scientific">Henosepilachna vigintioctopunctata</name>
    <dbReference type="NCBI Taxonomy" id="420089"/>
    <lineage>
        <taxon>Eukaryota</taxon>
        <taxon>Metazoa</taxon>
        <taxon>Ecdysozoa</taxon>
        <taxon>Arthropoda</taxon>
        <taxon>Hexapoda</taxon>
        <taxon>Insecta</taxon>
        <taxon>Pterygota</taxon>
        <taxon>Neoptera</taxon>
        <taxon>Endopterygota</taxon>
        <taxon>Coleoptera</taxon>
        <taxon>Polyphaga</taxon>
        <taxon>Cucujiformia</taxon>
        <taxon>Coccinelloidea</taxon>
        <taxon>Coccinellidae</taxon>
        <taxon>Epilachninae</taxon>
        <taxon>Epilachnini</taxon>
        <taxon>Henosepilachna</taxon>
    </lineage>
</organism>
<evidence type="ECO:0000256" key="1">
    <source>
        <dbReference type="ARBA" id="ARBA00004141"/>
    </source>
</evidence>
<evidence type="ECO:0000256" key="3">
    <source>
        <dbReference type="ARBA" id="ARBA00022448"/>
    </source>
</evidence>
<feature type="transmembrane region" description="Helical" evidence="7">
    <location>
        <begin position="412"/>
        <end position="430"/>
    </location>
</feature>
<feature type="transmembrane region" description="Helical" evidence="7">
    <location>
        <begin position="159"/>
        <end position="178"/>
    </location>
</feature>
<keyword evidence="4 7" id="KW-0812">Transmembrane</keyword>
<dbReference type="GO" id="GO:0016020">
    <property type="term" value="C:membrane"/>
    <property type="evidence" value="ECO:0007669"/>
    <property type="project" value="UniProtKB-SubCell"/>
</dbReference>
<feature type="transmembrane region" description="Helical" evidence="7">
    <location>
        <begin position="88"/>
        <end position="105"/>
    </location>
</feature>
<dbReference type="AlphaFoldDB" id="A0AAW1UGQ1"/>
<feature type="transmembrane region" description="Helical" evidence="7">
    <location>
        <begin position="59"/>
        <end position="76"/>
    </location>
</feature>
<dbReference type="Pfam" id="PF00083">
    <property type="entry name" value="Sugar_tr"/>
    <property type="match status" value="1"/>
</dbReference>
<evidence type="ECO:0000256" key="7">
    <source>
        <dbReference type="SAM" id="Phobius"/>
    </source>
</evidence>
<feature type="transmembrane region" description="Helical" evidence="7">
    <location>
        <begin position="31"/>
        <end position="50"/>
    </location>
</feature>
<protein>
    <recommendedName>
        <fullName evidence="8">Major facilitator superfamily (MFS) profile domain-containing protein</fullName>
    </recommendedName>
</protein>
<evidence type="ECO:0000313" key="10">
    <source>
        <dbReference type="Proteomes" id="UP001431783"/>
    </source>
</evidence>
<keyword evidence="3" id="KW-0813">Transport</keyword>
<dbReference type="Gene3D" id="1.20.1250.20">
    <property type="entry name" value="MFS general substrate transporter like domains"/>
    <property type="match status" value="1"/>
</dbReference>
<dbReference type="Pfam" id="PF07690">
    <property type="entry name" value="MFS_1"/>
    <property type="match status" value="1"/>
</dbReference>
<sequence>MWAPHFETTTMSYVFPAAQCDLNLTIEDKGMLNAVTYAGTITSSFIWGLLSDSFGRRSTLIIGCTMNGLISCINAFSPNKYMLMSLKYIGGFLISGPYAALATYCSEFHIAKYRSRVPLVLGVLSTLGGIYLPILAAWVFPMNFQAVLFGFLSVNSWRLFLLLNALPALVAGVGFIFLPESPRFLISKGKNEAALEVFQKIYSINTGRPPPSYPIKKLVQETATKYESNKRYLAVGLTDGYTSAKKLFAFPYLRTFILVCSLQLCSVMSYSTLRLWMPQIFQGIYDFKFLNNRSSSSICEILSLIRPSSHVTRDCFVKVDIDVYIRTTLTTLSPLLTYFIAGALINAVGQKRLLSIVAFLCGCVASGVYFAPSEDVVTLLLSVFRGLGCLGANITIVIIVNQFPTSLRSMTVGLAHMCGRLAATVGHIIFPHLIKIGCAPPFILIGGLGFSCSFLAWIVPKENKVLL</sequence>
<dbReference type="PROSITE" id="PS50850">
    <property type="entry name" value="MFS"/>
    <property type="match status" value="1"/>
</dbReference>
<comment type="caution">
    <text evidence="9">The sequence shown here is derived from an EMBL/GenBank/DDBJ whole genome shotgun (WGS) entry which is preliminary data.</text>
</comment>
<dbReference type="InterPro" id="IPR020846">
    <property type="entry name" value="MFS_dom"/>
</dbReference>
<evidence type="ECO:0000256" key="4">
    <source>
        <dbReference type="ARBA" id="ARBA00022692"/>
    </source>
</evidence>
<dbReference type="Proteomes" id="UP001431783">
    <property type="component" value="Unassembled WGS sequence"/>
</dbReference>
<dbReference type="SUPFAM" id="SSF103473">
    <property type="entry name" value="MFS general substrate transporter"/>
    <property type="match status" value="1"/>
</dbReference>
<comment type="similarity">
    <text evidence="2">Belongs to the major facilitator superfamily.</text>
</comment>
<feature type="transmembrane region" description="Helical" evidence="7">
    <location>
        <begin position="252"/>
        <end position="273"/>
    </location>
</feature>
<comment type="subcellular location">
    <subcellularLocation>
        <location evidence="1">Membrane</location>
        <topology evidence="1">Multi-pass membrane protein</topology>
    </subcellularLocation>
</comment>
<keyword evidence="10" id="KW-1185">Reference proteome</keyword>
<accession>A0AAW1UGQ1</accession>
<gene>
    <name evidence="9" type="ORF">WA026_004211</name>
</gene>
<evidence type="ECO:0000259" key="8">
    <source>
        <dbReference type="PROSITE" id="PS50850"/>
    </source>
</evidence>
<feature type="transmembrane region" description="Helical" evidence="7">
    <location>
        <begin position="377"/>
        <end position="400"/>
    </location>
</feature>
<dbReference type="InterPro" id="IPR036259">
    <property type="entry name" value="MFS_trans_sf"/>
</dbReference>
<name>A0AAW1UGQ1_9CUCU</name>
<evidence type="ECO:0000256" key="5">
    <source>
        <dbReference type="ARBA" id="ARBA00022989"/>
    </source>
</evidence>
<feature type="transmembrane region" description="Helical" evidence="7">
    <location>
        <begin position="117"/>
        <end position="139"/>
    </location>
</feature>
<dbReference type="EMBL" id="JARQZJ010000061">
    <property type="protein sequence ID" value="KAK9879362.1"/>
    <property type="molecule type" value="Genomic_DNA"/>
</dbReference>
<keyword evidence="6 7" id="KW-0472">Membrane</keyword>
<dbReference type="InterPro" id="IPR011701">
    <property type="entry name" value="MFS"/>
</dbReference>
<feature type="transmembrane region" description="Helical" evidence="7">
    <location>
        <begin position="442"/>
        <end position="459"/>
    </location>
</feature>
<evidence type="ECO:0000256" key="2">
    <source>
        <dbReference type="ARBA" id="ARBA00008335"/>
    </source>
</evidence>
<proteinExistence type="inferred from homology"/>
<feature type="transmembrane region" description="Helical" evidence="7">
    <location>
        <begin position="323"/>
        <end position="341"/>
    </location>
</feature>
<dbReference type="GO" id="GO:0022857">
    <property type="term" value="F:transmembrane transporter activity"/>
    <property type="evidence" value="ECO:0007669"/>
    <property type="project" value="InterPro"/>
</dbReference>
<feature type="domain" description="Major facilitator superfamily (MFS) profile" evidence="8">
    <location>
        <begin position="1"/>
        <end position="464"/>
    </location>
</feature>
<dbReference type="PANTHER" id="PTHR23511">
    <property type="entry name" value="SYNAPTIC VESICLE GLYCOPROTEIN 2"/>
    <property type="match status" value="1"/>
</dbReference>